<reference evidence="3" key="1">
    <citation type="submission" date="2023-02" db="EMBL/GenBank/DDBJ databases">
        <title>Nocardiopsis ansamitocini NBRC 112285.</title>
        <authorList>
            <person name="Ichikawa N."/>
            <person name="Sato H."/>
            <person name="Tonouchi N."/>
        </authorList>
    </citation>
    <scope>NUCLEOTIDE SEQUENCE</scope>
    <source>
        <strain evidence="3">NBRC 112285</strain>
    </source>
</reference>
<evidence type="ECO:0000313" key="3">
    <source>
        <dbReference type="EMBL" id="GLU47750.1"/>
    </source>
</evidence>
<proteinExistence type="predicted"/>
<sequence length="451" mass="47436">MQRLRGDDAGGSLIEYVAVILLAALVLSALVVALAPGPITDSIRRSVCLALDLGGCDPEPAPSADADYRPERCLQSRITEMGGMSVEVLITLGEEFSFITETFSDGRTQLTLVDTARLEATLGAGASINVTKAFNLGAEVGVTGNLSFPNGSTWVFDSPEEAAQLAEDLRTKQKIDLTKRVSPIAGWITDWVAGPDIPDPHITRSGIESGVRATAEAGLSIGNDRERSGTDGGGTGSTGDDGIEGWSISPKLKVDGAVGVTAALNESTDHRDGSVTTTYELNGSASVGANWVVGRWKPVGGRTGLMSVTRDAEGRITGLTLSQVATEGSGSTVTTTELPVETAQERAMVESWIGLIVDDQVIPLTWDSMAPTELGTDPSPFERWVFENGRTSRTEYANENNIQEVAASVKVGVGLGLGGTWGDTSMTVTDAEYLGAPNGDERQYVDYTECA</sequence>
<feature type="region of interest" description="Disordered" evidence="1">
    <location>
        <begin position="219"/>
        <end position="248"/>
    </location>
</feature>
<comment type="caution">
    <text evidence="3">The sequence shown here is derived from an EMBL/GenBank/DDBJ whole genome shotgun (WGS) entry which is preliminary data.</text>
</comment>
<dbReference type="AlphaFoldDB" id="A0A9W6UJ69"/>
<organism evidence="3 4">
    <name type="scientific">Nocardiopsis ansamitocini</name>
    <dbReference type="NCBI Taxonomy" id="1670832"/>
    <lineage>
        <taxon>Bacteria</taxon>
        <taxon>Bacillati</taxon>
        <taxon>Actinomycetota</taxon>
        <taxon>Actinomycetes</taxon>
        <taxon>Streptosporangiales</taxon>
        <taxon>Nocardiopsidaceae</taxon>
        <taxon>Nocardiopsis</taxon>
    </lineage>
</organism>
<keyword evidence="2" id="KW-0812">Transmembrane</keyword>
<keyword evidence="4" id="KW-1185">Reference proteome</keyword>
<feature type="transmembrane region" description="Helical" evidence="2">
    <location>
        <begin position="12"/>
        <end position="35"/>
    </location>
</feature>
<protein>
    <submittedName>
        <fullName evidence="3">Uncharacterized protein</fullName>
    </submittedName>
</protein>
<evidence type="ECO:0000313" key="4">
    <source>
        <dbReference type="Proteomes" id="UP001165092"/>
    </source>
</evidence>
<gene>
    <name evidence="3" type="ORF">Nans01_21010</name>
</gene>
<dbReference type="EMBL" id="BSQG01000003">
    <property type="protein sequence ID" value="GLU47750.1"/>
    <property type="molecule type" value="Genomic_DNA"/>
</dbReference>
<evidence type="ECO:0000256" key="2">
    <source>
        <dbReference type="SAM" id="Phobius"/>
    </source>
</evidence>
<evidence type="ECO:0000256" key="1">
    <source>
        <dbReference type="SAM" id="MobiDB-lite"/>
    </source>
</evidence>
<feature type="compositionally biased region" description="Gly residues" evidence="1">
    <location>
        <begin position="230"/>
        <end position="239"/>
    </location>
</feature>
<keyword evidence="2" id="KW-0472">Membrane</keyword>
<dbReference type="Proteomes" id="UP001165092">
    <property type="component" value="Unassembled WGS sequence"/>
</dbReference>
<name>A0A9W6UJ69_9ACTN</name>
<keyword evidence="2" id="KW-1133">Transmembrane helix</keyword>
<accession>A0A9W6UJ69</accession>
<dbReference type="RefSeq" id="WP_285758989.1">
    <property type="nucleotide sequence ID" value="NZ_BSQG01000003.1"/>
</dbReference>